<comment type="caution">
    <text evidence="1">The sequence shown here is derived from an EMBL/GenBank/DDBJ whole genome shotgun (WGS) entry which is preliminary data.</text>
</comment>
<keyword evidence="2" id="KW-1185">Reference proteome</keyword>
<organism evidence="1 2">
    <name type="scientific">Natrarchaeobius chitinivorans</name>
    <dbReference type="NCBI Taxonomy" id="1679083"/>
    <lineage>
        <taxon>Archaea</taxon>
        <taxon>Methanobacteriati</taxon>
        <taxon>Methanobacteriota</taxon>
        <taxon>Stenosarchaea group</taxon>
        <taxon>Halobacteria</taxon>
        <taxon>Halobacteriales</taxon>
        <taxon>Natrialbaceae</taxon>
        <taxon>Natrarchaeobius</taxon>
    </lineage>
</organism>
<evidence type="ECO:0000313" key="2">
    <source>
        <dbReference type="Proteomes" id="UP000282323"/>
    </source>
</evidence>
<dbReference type="EMBL" id="REGA01000035">
    <property type="protein sequence ID" value="RQG89558.1"/>
    <property type="molecule type" value="Genomic_DNA"/>
</dbReference>
<reference evidence="1 2" key="1">
    <citation type="submission" date="2018-10" db="EMBL/GenBank/DDBJ databases">
        <title>Natrarchaeobius chitinivorans gen. nov., sp. nov., and Natrarchaeobius haloalkaliphilus sp. nov., alkaliphilic, chitin-utilizing haloarchaea from hypersaline alkaline lakes.</title>
        <authorList>
            <person name="Sorokin D.Y."/>
            <person name="Elcheninov A.G."/>
            <person name="Kostrikina N.A."/>
            <person name="Bale N.J."/>
            <person name="Sinninghe Damste J.S."/>
            <person name="Khijniak T.V."/>
            <person name="Kublanov I.V."/>
            <person name="Toshchakov S.V."/>
        </authorList>
    </citation>
    <scope>NUCLEOTIDE SEQUENCE [LARGE SCALE GENOMIC DNA]</scope>
    <source>
        <strain evidence="1 2">AArcht4T</strain>
    </source>
</reference>
<name>A0A3N6LL95_NATCH</name>
<dbReference type="AlphaFoldDB" id="A0A3N6LL95"/>
<dbReference type="Proteomes" id="UP000282323">
    <property type="component" value="Unassembled WGS sequence"/>
</dbReference>
<proteinExistence type="predicted"/>
<evidence type="ECO:0000313" key="1">
    <source>
        <dbReference type="EMBL" id="RQG89558.1"/>
    </source>
</evidence>
<sequence length="155" mass="18137">MRPGMRTLHRIHLVRELQNDDRFDTVEFRLAEPRESGSYRVVGSTKTQWLLDDPTYPSTDARIEIGFTDQDNEYWYWFNWIEPERSFMLGWHRDGDHPDLGPAHVQINQGESVVARKSAETIDSHPGEIFHRRLGQIPSMLKRVSWDGDQAIGFN</sequence>
<gene>
    <name evidence="1" type="ORF">EA473_21880</name>
</gene>
<protein>
    <submittedName>
        <fullName evidence="1">Uncharacterized protein</fullName>
    </submittedName>
</protein>
<accession>A0A3N6LL95</accession>